<dbReference type="CDD" id="cd07765">
    <property type="entry name" value="KRAB_A-box"/>
    <property type="match status" value="1"/>
</dbReference>
<dbReference type="GeneID" id="110082580"/>
<dbReference type="SMART" id="SM00349">
    <property type="entry name" value="KRAB"/>
    <property type="match status" value="1"/>
</dbReference>
<name>A0ABM5GMA7_9SAUR</name>
<dbReference type="PANTHER" id="PTHR23232">
    <property type="entry name" value="KRAB DOMAIN C2H2 ZINC FINGER"/>
    <property type="match status" value="1"/>
</dbReference>
<feature type="compositionally biased region" description="Basic residues" evidence="1">
    <location>
        <begin position="110"/>
        <end position="122"/>
    </location>
</feature>
<sequence>MAAPGPGQQVTFEDVVVYFSREEWEQLLAWQWDLYRAVMMENYEALLSLGCLPEKPDIIRRIEQQEEVWVGELWRPRPWSKPEVPWPAGDGIRIEDEERGKQIQPGQPRAGRRGPRRKKARPPKRESKRAGPAPVSPALWGKRRTKVHPSEEGGKGAEAA</sequence>
<dbReference type="SUPFAM" id="SSF109640">
    <property type="entry name" value="KRAB domain (Kruppel-associated box)"/>
    <property type="match status" value="1"/>
</dbReference>
<organism evidence="3 4">
    <name type="scientific">Pogona vitticeps</name>
    <name type="common">central bearded dragon</name>
    <dbReference type="NCBI Taxonomy" id="103695"/>
    <lineage>
        <taxon>Eukaryota</taxon>
        <taxon>Metazoa</taxon>
        <taxon>Chordata</taxon>
        <taxon>Craniata</taxon>
        <taxon>Vertebrata</taxon>
        <taxon>Euteleostomi</taxon>
        <taxon>Lepidosauria</taxon>
        <taxon>Squamata</taxon>
        <taxon>Bifurcata</taxon>
        <taxon>Unidentata</taxon>
        <taxon>Episquamata</taxon>
        <taxon>Toxicofera</taxon>
        <taxon>Iguania</taxon>
        <taxon>Acrodonta</taxon>
        <taxon>Agamidae</taxon>
        <taxon>Amphibolurinae</taxon>
        <taxon>Pogona</taxon>
    </lineage>
</organism>
<evidence type="ECO:0000256" key="1">
    <source>
        <dbReference type="SAM" id="MobiDB-lite"/>
    </source>
</evidence>
<proteinExistence type="predicted"/>
<dbReference type="PROSITE" id="PS50805">
    <property type="entry name" value="KRAB"/>
    <property type="match status" value="1"/>
</dbReference>
<evidence type="ECO:0000313" key="3">
    <source>
        <dbReference type="Proteomes" id="UP001652642"/>
    </source>
</evidence>
<evidence type="ECO:0000313" key="4">
    <source>
        <dbReference type="RefSeq" id="XP_072858786.1"/>
    </source>
</evidence>
<dbReference type="Proteomes" id="UP001652642">
    <property type="component" value="Chromosome 6"/>
</dbReference>
<feature type="region of interest" description="Disordered" evidence="1">
    <location>
        <begin position="77"/>
        <end position="160"/>
    </location>
</feature>
<dbReference type="InterPro" id="IPR036051">
    <property type="entry name" value="KRAB_dom_sf"/>
</dbReference>
<feature type="domain" description="KRAB" evidence="2">
    <location>
        <begin position="10"/>
        <end position="81"/>
    </location>
</feature>
<gene>
    <name evidence="4" type="primary">LOC110082580</name>
</gene>
<dbReference type="RefSeq" id="XP_072858786.1">
    <property type="nucleotide sequence ID" value="XM_073002685.1"/>
</dbReference>
<dbReference type="Gene3D" id="6.10.140.140">
    <property type="match status" value="1"/>
</dbReference>
<feature type="compositionally biased region" description="Basic and acidic residues" evidence="1">
    <location>
        <begin position="92"/>
        <end position="101"/>
    </location>
</feature>
<dbReference type="InterPro" id="IPR050169">
    <property type="entry name" value="Krueppel_C2H2_ZnF"/>
</dbReference>
<protein>
    <submittedName>
        <fullName evidence="4">Zinc finger protein 90-like isoform X1</fullName>
    </submittedName>
</protein>
<accession>A0ABM5GMA7</accession>
<evidence type="ECO:0000259" key="2">
    <source>
        <dbReference type="PROSITE" id="PS50805"/>
    </source>
</evidence>
<reference evidence="4" key="1">
    <citation type="submission" date="2025-08" db="UniProtKB">
        <authorList>
            <consortium name="RefSeq"/>
        </authorList>
    </citation>
    <scope>IDENTIFICATION</scope>
</reference>
<dbReference type="InterPro" id="IPR001909">
    <property type="entry name" value="KRAB"/>
</dbReference>
<dbReference type="Pfam" id="PF01352">
    <property type="entry name" value="KRAB"/>
    <property type="match status" value="1"/>
</dbReference>
<feature type="compositionally biased region" description="Basic and acidic residues" evidence="1">
    <location>
        <begin position="148"/>
        <end position="160"/>
    </location>
</feature>
<keyword evidence="3" id="KW-1185">Reference proteome</keyword>
<dbReference type="PANTHER" id="PTHR23232:SF142">
    <property type="entry name" value="GASTRULA ZINC FINGER PROTEIN XLCGF57.1-LIKE-RELATED"/>
    <property type="match status" value="1"/>
</dbReference>